<dbReference type="FunFam" id="3.40.50.300:FF:001129">
    <property type="entry name" value="ras-related protein Rab-44 isoform X2"/>
    <property type="match status" value="1"/>
</dbReference>
<dbReference type="AlphaFoldDB" id="A0AAV7YIR7"/>
<dbReference type="PROSITE" id="PS51421">
    <property type="entry name" value="RAS"/>
    <property type="match status" value="1"/>
</dbReference>
<keyword evidence="2" id="KW-0342">GTP-binding</keyword>
<dbReference type="InterPro" id="IPR005225">
    <property type="entry name" value="Small_GTP-bd"/>
</dbReference>
<dbReference type="PANTHER" id="PTHR47978">
    <property type="match status" value="1"/>
</dbReference>
<proteinExistence type="predicted"/>
<evidence type="ECO:0000313" key="4">
    <source>
        <dbReference type="EMBL" id="KAJ3429732.1"/>
    </source>
</evidence>
<dbReference type="SMART" id="SM00173">
    <property type="entry name" value="RAS"/>
    <property type="match status" value="1"/>
</dbReference>
<dbReference type="GO" id="GO:0003924">
    <property type="term" value="F:GTPase activity"/>
    <property type="evidence" value="ECO:0007669"/>
    <property type="project" value="InterPro"/>
</dbReference>
<reference evidence="4" key="1">
    <citation type="submission" date="2022-08" db="EMBL/GenBank/DDBJ databases">
        <title>Novel sulphate-reducing endosymbionts in the free-living metamonad Anaeramoeba.</title>
        <authorList>
            <person name="Jerlstrom-Hultqvist J."/>
            <person name="Cepicka I."/>
            <person name="Gallot-Lavallee L."/>
            <person name="Salas-Leiva D."/>
            <person name="Curtis B.A."/>
            <person name="Zahonova K."/>
            <person name="Pipaliya S."/>
            <person name="Dacks J."/>
            <person name="Roger A.J."/>
        </authorList>
    </citation>
    <scope>NUCLEOTIDE SEQUENCE</scope>
    <source>
        <strain evidence="4">Busselton2</strain>
    </source>
</reference>
<dbReference type="Gene3D" id="3.40.50.300">
    <property type="entry name" value="P-loop containing nucleotide triphosphate hydrolases"/>
    <property type="match status" value="1"/>
</dbReference>
<evidence type="ECO:0000256" key="3">
    <source>
        <dbReference type="ARBA" id="ARBA00023288"/>
    </source>
</evidence>
<dbReference type="GO" id="GO:0005525">
    <property type="term" value="F:GTP binding"/>
    <property type="evidence" value="ECO:0007669"/>
    <property type="project" value="UniProtKB-KW"/>
</dbReference>
<dbReference type="SUPFAM" id="SSF52540">
    <property type="entry name" value="P-loop containing nucleoside triphosphate hydrolases"/>
    <property type="match status" value="1"/>
</dbReference>
<dbReference type="InterPro" id="IPR027417">
    <property type="entry name" value="P-loop_NTPase"/>
</dbReference>
<accession>A0AAV7YIR7</accession>
<evidence type="ECO:0000313" key="5">
    <source>
        <dbReference type="Proteomes" id="UP001146793"/>
    </source>
</evidence>
<keyword evidence="3" id="KW-0449">Lipoprotein</keyword>
<dbReference type="PROSITE" id="PS51419">
    <property type="entry name" value="RAB"/>
    <property type="match status" value="1"/>
</dbReference>
<evidence type="ECO:0000256" key="2">
    <source>
        <dbReference type="ARBA" id="ARBA00023134"/>
    </source>
</evidence>
<comment type="caution">
    <text evidence="4">The sequence shown here is derived from an EMBL/GenBank/DDBJ whole genome shotgun (WGS) entry which is preliminary data.</text>
</comment>
<evidence type="ECO:0000256" key="1">
    <source>
        <dbReference type="ARBA" id="ARBA00022741"/>
    </source>
</evidence>
<dbReference type="Pfam" id="PF00071">
    <property type="entry name" value="Ras"/>
    <property type="match status" value="1"/>
</dbReference>
<sequence length="225" mass="25631">MSSSDEIPIEYENLFKLVIVGRSGVGKTNLLTRFCDNEFFNSPMSTIGLEFRTKKLQIKSVEVMAQIWDTAGQEKFQAIPPTTYRGSQGVILTYAINDLNSFTGLHKWYEIALQYCPTDTKFLLVGNKKDLDSDREVGFEVAEKYAKEHGMLLIETSAKSSENVELAFITLLKQIFDEKISKKNKINDENQKVKKVSNSSKVIVIQKDKPKKKIREERKNETGCC</sequence>
<dbReference type="SMART" id="SM00174">
    <property type="entry name" value="RHO"/>
    <property type="match status" value="1"/>
</dbReference>
<dbReference type="PRINTS" id="PR00449">
    <property type="entry name" value="RASTRNSFRMNG"/>
</dbReference>
<dbReference type="SMART" id="SM00175">
    <property type="entry name" value="RAB"/>
    <property type="match status" value="1"/>
</dbReference>
<protein>
    <submittedName>
        <fullName evidence="4">Ras-related protein rab-11c</fullName>
    </submittedName>
</protein>
<dbReference type="SMART" id="SM00176">
    <property type="entry name" value="RAN"/>
    <property type="match status" value="1"/>
</dbReference>
<keyword evidence="1" id="KW-0547">Nucleotide-binding</keyword>
<dbReference type="CDD" id="cd00154">
    <property type="entry name" value="Rab"/>
    <property type="match status" value="1"/>
</dbReference>
<dbReference type="Proteomes" id="UP001146793">
    <property type="component" value="Unassembled WGS sequence"/>
</dbReference>
<gene>
    <name evidence="4" type="ORF">M0812_25092</name>
</gene>
<dbReference type="InterPro" id="IPR001806">
    <property type="entry name" value="Small_GTPase"/>
</dbReference>
<dbReference type="EMBL" id="JANTQA010000057">
    <property type="protein sequence ID" value="KAJ3429732.1"/>
    <property type="molecule type" value="Genomic_DNA"/>
</dbReference>
<dbReference type="NCBIfam" id="TIGR00231">
    <property type="entry name" value="small_GTP"/>
    <property type="match status" value="1"/>
</dbReference>
<name>A0AAV7YIR7_9EUKA</name>
<organism evidence="4 5">
    <name type="scientific">Anaeramoeba flamelloides</name>
    <dbReference type="NCBI Taxonomy" id="1746091"/>
    <lineage>
        <taxon>Eukaryota</taxon>
        <taxon>Metamonada</taxon>
        <taxon>Anaeramoebidae</taxon>
        <taxon>Anaeramoeba</taxon>
    </lineage>
</organism>